<feature type="transmembrane region" description="Helical" evidence="6">
    <location>
        <begin position="126"/>
        <end position="144"/>
    </location>
</feature>
<evidence type="ECO:0000256" key="6">
    <source>
        <dbReference type="SAM" id="Phobius"/>
    </source>
</evidence>
<dbReference type="Proteomes" id="UP000646877">
    <property type="component" value="Unassembled WGS sequence"/>
</dbReference>
<keyword evidence="11" id="KW-1185">Reference proteome</keyword>
<keyword evidence="2" id="KW-1003">Cell membrane</keyword>
<feature type="domain" description="EamA" evidence="7">
    <location>
        <begin position="9"/>
        <end position="142"/>
    </location>
</feature>
<keyword evidence="4 6" id="KW-1133">Transmembrane helix</keyword>
<gene>
    <name evidence="8" type="ORF">F9Y85_06605</name>
    <name evidence="9" type="ORF">R5H13_23105</name>
</gene>
<organism evidence="8 10">
    <name type="scientific">Pseudoalteromonas maricaloris</name>
    <dbReference type="NCBI Taxonomy" id="184924"/>
    <lineage>
        <taxon>Bacteria</taxon>
        <taxon>Pseudomonadati</taxon>
        <taxon>Pseudomonadota</taxon>
        <taxon>Gammaproteobacteria</taxon>
        <taxon>Alteromonadales</taxon>
        <taxon>Pseudoalteromonadaceae</taxon>
        <taxon>Pseudoalteromonas</taxon>
    </lineage>
</organism>
<feature type="transmembrane region" description="Helical" evidence="6">
    <location>
        <begin position="156"/>
        <end position="179"/>
    </location>
</feature>
<evidence type="ECO:0000256" key="1">
    <source>
        <dbReference type="ARBA" id="ARBA00004651"/>
    </source>
</evidence>
<evidence type="ECO:0000256" key="3">
    <source>
        <dbReference type="ARBA" id="ARBA00022692"/>
    </source>
</evidence>
<dbReference type="EMBL" id="CP137579">
    <property type="protein sequence ID" value="WOX30770.1"/>
    <property type="molecule type" value="Genomic_DNA"/>
</dbReference>
<reference evidence="8" key="1">
    <citation type="submission" date="2019-10" db="EMBL/GenBank/DDBJ databases">
        <authorList>
            <person name="Paulsen S."/>
        </authorList>
    </citation>
    <scope>NUCLEOTIDE SEQUENCE</scope>
    <source>
        <strain evidence="8">LMG 19692</strain>
    </source>
</reference>
<protein>
    <submittedName>
        <fullName evidence="8">EamA family transporter</fullName>
    </submittedName>
</protein>
<feature type="transmembrane region" description="Helical" evidence="6">
    <location>
        <begin position="277"/>
        <end position="297"/>
    </location>
</feature>
<feature type="transmembrane region" description="Helical" evidence="6">
    <location>
        <begin position="191"/>
        <end position="212"/>
    </location>
</feature>
<dbReference type="InterPro" id="IPR000620">
    <property type="entry name" value="EamA_dom"/>
</dbReference>
<feature type="transmembrane region" description="Helical" evidence="6">
    <location>
        <begin position="224"/>
        <end position="245"/>
    </location>
</feature>
<feature type="transmembrane region" description="Helical" evidence="6">
    <location>
        <begin position="96"/>
        <end position="114"/>
    </location>
</feature>
<dbReference type="PANTHER" id="PTHR32322:SF18">
    <property type="entry name" value="S-ADENOSYLMETHIONINE_S-ADENOSYLHOMOCYSTEINE TRANSPORTER"/>
    <property type="match status" value="1"/>
</dbReference>
<dbReference type="RefSeq" id="WP_039496472.1">
    <property type="nucleotide sequence ID" value="NZ_CBCSDF010000004.1"/>
</dbReference>
<reference evidence="9 11" key="2">
    <citation type="submission" date="2023-10" db="EMBL/GenBank/DDBJ databases">
        <title>To unveil natural product biosynthetic capacity in Pseudoalteromonas.</title>
        <authorList>
            <person name="Wang J."/>
        </authorList>
    </citation>
    <scope>NUCLEOTIDE SEQUENCE [LARGE SCALE GENOMIC DNA]</scope>
    <source>
        <strain evidence="9 11">DSM 15914</strain>
    </source>
</reference>
<dbReference type="Proteomes" id="UP001304419">
    <property type="component" value="Chromosome 2"/>
</dbReference>
<evidence type="ECO:0000313" key="10">
    <source>
        <dbReference type="Proteomes" id="UP000646877"/>
    </source>
</evidence>
<keyword evidence="5 6" id="KW-0472">Membrane</keyword>
<dbReference type="InterPro" id="IPR037185">
    <property type="entry name" value="EmrE-like"/>
</dbReference>
<feature type="transmembrane region" description="Helical" evidence="6">
    <location>
        <begin position="37"/>
        <end position="60"/>
    </location>
</feature>
<dbReference type="PANTHER" id="PTHR32322">
    <property type="entry name" value="INNER MEMBRANE TRANSPORTER"/>
    <property type="match status" value="1"/>
</dbReference>
<proteinExistence type="predicted"/>
<feature type="transmembrane region" description="Helical" evidence="6">
    <location>
        <begin position="72"/>
        <end position="90"/>
    </location>
</feature>
<comment type="subcellular location">
    <subcellularLocation>
        <location evidence="1">Cell membrane</location>
        <topology evidence="1">Multi-pass membrane protein</topology>
    </subcellularLocation>
</comment>
<feature type="domain" description="EamA" evidence="7">
    <location>
        <begin position="160"/>
        <end position="292"/>
    </location>
</feature>
<sequence>MLLSSETIKGILAVVIASLLWGTTGTAASLSSDVSPLAIGAFSMGVGGLMMALTNIRSLFVNYRLLIKRKSLFAIGTLSVAIYPLAFYSSMYLSGVAIGTIVSIATAPIFAAVLERLFNQKPFSKKWSISCTFGVIGVILLTTAKEPTSDETSNLFLNTLGIILGCIAGLTYACYSWVARSFIEKGIDSKTAISGLFGGAAILLLPSLLFTGENLFLNVTNSAISLYMAIVPMFLGYLLFAYGLTFIEASNATLITLLEPLMATVLAVLLLGESFKLIAWVGALLVLLCLIVQSINLTKINISFSLQSRTGR</sequence>
<dbReference type="SUPFAM" id="SSF103481">
    <property type="entry name" value="Multidrug resistance efflux transporter EmrE"/>
    <property type="match status" value="2"/>
</dbReference>
<evidence type="ECO:0000256" key="4">
    <source>
        <dbReference type="ARBA" id="ARBA00022989"/>
    </source>
</evidence>
<evidence type="ECO:0000313" key="11">
    <source>
        <dbReference type="Proteomes" id="UP001304419"/>
    </source>
</evidence>
<keyword evidence="3 6" id="KW-0812">Transmembrane</keyword>
<dbReference type="GO" id="GO:0005886">
    <property type="term" value="C:plasma membrane"/>
    <property type="evidence" value="ECO:0007669"/>
    <property type="project" value="UniProtKB-SubCell"/>
</dbReference>
<accession>A0A8I2KLW7</accession>
<dbReference type="Pfam" id="PF00892">
    <property type="entry name" value="EamA"/>
    <property type="match status" value="2"/>
</dbReference>
<evidence type="ECO:0000256" key="2">
    <source>
        <dbReference type="ARBA" id="ARBA00022475"/>
    </source>
</evidence>
<dbReference type="AlphaFoldDB" id="A0A8I2KLW7"/>
<evidence type="ECO:0000313" key="9">
    <source>
        <dbReference type="EMBL" id="WOX30770.1"/>
    </source>
</evidence>
<dbReference type="EMBL" id="WEIA01000003">
    <property type="protein sequence ID" value="NLR20991.1"/>
    <property type="molecule type" value="Genomic_DNA"/>
</dbReference>
<evidence type="ECO:0000259" key="7">
    <source>
        <dbReference type="Pfam" id="PF00892"/>
    </source>
</evidence>
<evidence type="ECO:0000313" key="8">
    <source>
        <dbReference type="EMBL" id="NLR20991.1"/>
    </source>
</evidence>
<feature type="transmembrane region" description="Helical" evidence="6">
    <location>
        <begin position="252"/>
        <end position="271"/>
    </location>
</feature>
<evidence type="ECO:0000256" key="5">
    <source>
        <dbReference type="ARBA" id="ARBA00023136"/>
    </source>
</evidence>
<name>A0A8I2KLW7_9GAMM</name>
<dbReference type="InterPro" id="IPR050638">
    <property type="entry name" value="AA-Vitamin_Transporters"/>
</dbReference>